<evidence type="ECO:0000313" key="3">
    <source>
        <dbReference type="Proteomes" id="UP000198914"/>
    </source>
</evidence>
<sequence length="409" mass="45043">MKVLVYAHRLQIGGTQVNSIELAAHMQDHFGYEIVFCAQPGPMEELVEAKGLKYTPAPDATVHPSIGRMKTLREIAHDQSPDLIHAWDWWQGLDAYLALYLPSRVPLIITDMMMEVTKVLPKRLTTTFGTPLVTQAARDSGWNDATLLLPPVDVEINSPTAVDSSLFREKYVDPDALTVVTVARLSASMKLDGLVRSIYSVEKLDGNVKLQLIIVGDGTERRKLEELARQTNERLQRDAVVLAGSIVDPRPAYAAADIVIGMGGSALRGMAFGKPVIVVGERGFAKTFLPENADAFLYTGMYGVGQGSTSDCKITAALSALTEEDFDREALGVFSRKFVVQNHSLDAVGSVLNDVYQSAWARRLNRAGTALDTARTTYLYFRERRFRWPSRDPLKTLKSTEAPQSVGSP</sequence>
<evidence type="ECO:0000259" key="1">
    <source>
        <dbReference type="Pfam" id="PF13439"/>
    </source>
</evidence>
<dbReference type="SUPFAM" id="SSF53756">
    <property type="entry name" value="UDP-Glycosyltransferase/glycogen phosphorylase"/>
    <property type="match status" value="1"/>
</dbReference>
<dbReference type="EMBL" id="FNPX01000029">
    <property type="protein sequence ID" value="SDZ60118.1"/>
    <property type="molecule type" value="Genomic_DNA"/>
</dbReference>
<dbReference type="AlphaFoldDB" id="A0A1H3UCL6"/>
<name>A0A1H3UCL6_9RHOB</name>
<dbReference type="InterPro" id="IPR028098">
    <property type="entry name" value="Glyco_trans_4-like_N"/>
</dbReference>
<dbReference type="STRING" id="1244108.SAMN05444004_12917"/>
<organism evidence="2 3">
    <name type="scientific">Jannaschia faecimaris</name>
    <dbReference type="NCBI Taxonomy" id="1244108"/>
    <lineage>
        <taxon>Bacteria</taxon>
        <taxon>Pseudomonadati</taxon>
        <taxon>Pseudomonadota</taxon>
        <taxon>Alphaproteobacteria</taxon>
        <taxon>Rhodobacterales</taxon>
        <taxon>Roseobacteraceae</taxon>
        <taxon>Jannaschia</taxon>
    </lineage>
</organism>
<dbReference type="Gene3D" id="3.40.50.2000">
    <property type="entry name" value="Glycogen Phosphorylase B"/>
    <property type="match status" value="2"/>
</dbReference>
<evidence type="ECO:0000313" key="2">
    <source>
        <dbReference type="EMBL" id="SDZ60118.1"/>
    </source>
</evidence>
<gene>
    <name evidence="2" type="ORF">SAMN05444004_12917</name>
</gene>
<dbReference type="OrthoDB" id="3861448at2"/>
<proteinExistence type="predicted"/>
<reference evidence="3" key="1">
    <citation type="submission" date="2016-10" db="EMBL/GenBank/DDBJ databases">
        <authorList>
            <person name="Varghese N."/>
            <person name="Submissions S."/>
        </authorList>
    </citation>
    <scope>NUCLEOTIDE SEQUENCE [LARGE SCALE GENOMIC DNA]</scope>
    <source>
        <strain evidence="3">DSM 100420</strain>
    </source>
</reference>
<accession>A0A1H3UCL6</accession>
<dbReference type="InterPro" id="IPR050194">
    <property type="entry name" value="Glycosyltransferase_grp1"/>
</dbReference>
<dbReference type="PANTHER" id="PTHR45947">
    <property type="entry name" value="SULFOQUINOVOSYL TRANSFERASE SQD2"/>
    <property type="match status" value="1"/>
</dbReference>
<dbReference type="Proteomes" id="UP000198914">
    <property type="component" value="Unassembled WGS sequence"/>
</dbReference>
<dbReference type="GO" id="GO:0016757">
    <property type="term" value="F:glycosyltransferase activity"/>
    <property type="evidence" value="ECO:0007669"/>
    <property type="project" value="TreeGrafter"/>
</dbReference>
<dbReference type="PANTHER" id="PTHR45947:SF3">
    <property type="entry name" value="SULFOQUINOVOSYL TRANSFERASE SQD2"/>
    <property type="match status" value="1"/>
</dbReference>
<protein>
    <submittedName>
        <fullName evidence="2">Glycosyltransferase involved in cell wall bisynthesis</fullName>
    </submittedName>
</protein>
<dbReference type="CDD" id="cd03801">
    <property type="entry name" value="GT4_PimA-like"/>
    <property type="match status" value="1"/>
</dbReference>
<dbReference type="Pfam" id="PF13692">
    <property type="entry name" value="Glyco_trans_1_4"/>
    <property type="match status" value="1"/>
</dbReference>
<feature type="domain" description="Glycosyltransferase subfamily 4-like N-terminal" evidence="1">
    <location>
        <begin position="12"/>
        <end position="110"/>
    </location>
</feature>
<keyword evidence="2" id="KW-0808">Transferase</keyword>
<dbReference type="Pfam" id="PF13439">
    <property type="entry name" value="Glyco_transf_4"/>
    <property type="match status" value="1"/>
</dbReference>
<keyword evidence="3" id="KW-1185">Reference proteome</keyword>
<dbReference type="RefSeq" id="WP_092647895.1">
    <property type="nucleotide sequence ID" value="NZ_FNPX01000029.1"/>
</dbReference>